<proteinExistence type="inferred from homology"/>
<dbReference type="Pfam" id="PF01327">
    <property type="entry name" value="Pep_deformylase"/>
    <property type="match status" value="1"/>
</dbReference>
<dbReference type="SUPFAM" id="SSF56420">
    <property type="entry name" value="Peptide deformylase"/>
    <property type="match status" value="1"/>
</dbReference>
<organism evidence="3 4">
    <name type="scientific">Devosia rhodophyticola</name>
    <dbReference type="NCBI Taxonomy" id="3026423"/>
    <lineage>
        <taxon>Bacteria</taxon>
        <taxon>Pseudomonadati</taxon>
        <taxon>Pseudomonadota</taxon>
        <taxon>Alphaproteobacteria</taxon>
        <taxon>Hyphomicrobiales</taxon>
        <taxon>Devosiaceae</taxon>
        <taxon>Devosia</taxon>
    </lineage>
</organism>
<accession>A0ABY7YXC4</accession>
<dbReference type="EMBL" id="CP118247">
    <property type="protein sequence ID" value="WDR05665.1"/>
    <property type="molecule type" value="Genomic_DNA"/>
</dbReference>
<evidence type="ECO:0000313" key="3">
    <source>
        <dbReference type="EMBL" id="WDR05665.1"/>
    </source>
</evidence>
<reference evidence="3 4" key="1">
    <citation type="submission" date="2023-02" db="EMBL/GenBank/DDBJ databases">
        <title>Devosia chondri sp. nov., isolated from the phycosphere of marine algae.</title>
        <authorList>
            <person name="Kim J.M."/>
            <person name="Lee J.K."/>
            <person name="Choi B.J."/>
            <person name="Bayburt H."/>
            <person name="Jeon C.O."/>
        </authorList>
    </citation>
    <scope>NUCLEOTIDE SEQUENCE [LARGE SCALE GENOMIC DNA]</scope>
    <source>
        <strain evidence="3 4">G2-5</strain>
    </source>
</reference>
<evidence type="ECO:0000256" key="2">
    <source>
        <dbReference type="HAMAP-Rule" id="MF_00163"/>
    </source>
</evidence>
<name>A0ABY7YXC4_9HYPH</name>
<dbReference type="HAMAP" id="MF_00163">
    <property type="entry name" value="Pep_deformylase"/>
    <property type="match status" value="1"/>
</dbReference>
<dbReference type="InterPro" id="IPR023635">
    <property type="entry name" value="Peptide_deformylase"/>
</dbReference>
<dbReference type="PANTHER" id="PTHR10458:SF22">
    <property type="entry name" value="PEPTIDE DEFORMYLASE"/>
    <property type="match status" value="1"/>
</dbReference>
<feature type="active site" evidence="2">
    <location>
        <position position="134"/>
    </location>
</feature>
<dbReference type="PRINTS" id="PR01576">
    <property type="entry name" value="PDEFORMYLASE"/>
</dbReference>
<evidence type="ECO:0000256" key="1">
    <source>
        <dbReference type="ARBA" id="ARBA00010759"/>
    </source>
</evidence>
<dbReference type="PIRSF" id="PIRSF004749">
    <property type="entry name" value="Pep_def"/>
    <property type="match status" value="1"/>
</dbReference>
<dbReference type="Proteomes" id="UP001222118">
    <property type="component" value="Chromosome"/>
</dbReference>
<comment type="similarity">
    <text evidence="1 2">Belongs to the polypeptide deformylase family.</text>
</comment>
<dbReference type="PANTHER" id="PTHR10458">
    <property type="entry name" value="PEPTIDE DEFORMYLASE"/>
    <property type="match status" value="1"/>
</dbReference>
<sequence length="166" mass="18036">MPEFVRYPDPVLEQIAGFCPVDANLLAIGRDLLAAQMDARSYGLAAAHIGICAPVIIINLASEAAARNDVLLFNPSIAAVSETTGLGNEGSVSMPGIEVRIARPVWVILDYQDADGRDQQKRLEGFAARCALHETDQVNGVFFLKRLSRLKREAAIKRFRKSQSAG</sequence>
<gene>
    <name evidence="3" type="ORF">PSQ90_15610</name>
</gene>
<evidence type="ECO:0000313" key="4">
    <source>
        <dbReference type="Proteomes" id="UP001222118"/>
    </source>
</evidence>
<keyword evidence="4" id="KW-1185">Reference proteome</keyword>
<dbReference type="CDD" id="cd00487">
    <property type="entry name" value="Pep_deformylase"/>
    <property type="match status" value="1"/>
</dbReference>
<dbReference type="InterPro" id="IPR036821">
    <property type="entry name" value="Peptide_deformylase_sf"/>
</dbReference>
<protein>
    <recommendedName>
        <fullName evidence="2">Peptide deformylase-like</fullName>
    </recommendedName>
    <alternativeName>
        <fullName evidence="2">Polypeptide deformylase-like</fullName>
    </alternativeName>
</protein>
<comment type="caution">
    <text evidence="2">Lacks conserved residue(s) required for the propagation of feature annotation.</text>
</comment>
<dbReference type="RefSeq" id="WP_282211183.1">
    <property type="nucleotide sequence ID" value="NZ_CP118247.1"/>
</dbReference>
<dbReference type="Gene3D" id="3.90.45.10">
    <property type="entry name" value="Peptide deformylase"/>
    <property type="match status" value="1"/>
</dbReference>